<feature type="binding site" evidence="4">
    <location>
        <begin position="8"/>
        <end position="15"/>
    </location>
    <ligand>
        <name>ATP</name>
        <dbReference type="ChEBI" id="CHEBI:30616"/>
    </ligand>
</feature>
<name>A0A133XI23_9RHOO</name>
<dbReference type="Proteomes" id="UP000070186">
    <property type="component" value="Unassembled WGS sequence"/>
</dbReference>
<dbReference type="EMBL" id="LODL01000021">
    <property type="protein sequence ID" value="KXB30581.1"/>
    <property type="molecule type" value="Genomic_DNA"/>
</dbReference>
<dbReference type="InterPro" id="IPR005337">
    <property type="entry name" value="RapZ-like"/>
</dbReference>
<dbReference type="HAMAP" id="MF_00636">
    <property type="entry name" value="RapZ_like"/>
    <property type="match status" value="1"/>
</dbReference>
<dbReference type="Pfam" id="PF22740">
    <property type="entry name" value="PapZ_C"/>
    <property type="match status" value="1"/>
</dbReference>
<gene>
    <name evidence="7" type="ORF">AT959_11220</name>
</gene>
<evidence type="ECO:0000259" key="6">
    <source>
        <dbReference type="Pfam" id="PF22740"/>
    </source>
</evidence>
<dbReference type="InterPro" id="IPR053930">
    <property type="entry name" value="RapZ-like_N"/>
</dbReference>
<dbReference type="InterPro" id="IPR053931">
    <property type="entry name" value="RapZ_C"/>
</dbReference>
<feature type="binding site" evidence="4">
    <location>
        <begin position="57"/>
        <end position="60"/>
    </location>
    <ligand>
        <name>GTP</name>
        <dbReference type="ChEBI" id="CHEBI:37565"/>
    </ligand>
</feature>
<comment type="caution">
    <text evidence="7">The sequence shown here is derived from an EMBL/GenBank/DDBJ whole genome shotgun (WGS) entry which is preliminary data.</text>
</comment>
<evidence type="ECO:0000256" key="1">
    <source>
        <dbReference type="ARBA" id="ARBA00022741"/>
    </source>
</evidence>
<dbReference type="Pfam" id="PF03668">
    <property type="entry name" value="RapZ-like_N"/>
    <property type="match status" value="1"/>
</dbReference>
<dbReference type="STRING" id="281362.AT959_11220"/>
<keyword evidence="3 4" id="KW-0342">GTP-binding</keyword>
<organism evidence="7 8">
    <name type="scientific">Dechloromonas denitrificans</name>
    <dbReference type="NCBI Taxonomy" id="281362"/>
    <lineage>
        <taxon>Bacteria</taxon>
        <taxon>Pseudomonadati</taxon>
        <taxon>Pseudomonadota</taxon>
        <taxon>Betaproteobacteria</taxon>
        <taxon>Rhodocyclales</taxon>
        <taxon>Azonexaceae</taxon>
        <taxon>Dechloromonas</taxon>
    </lineage>
</organism>
<dbReference type="GO" id="GO:0005524">
    <property type="term" value="F:ATP binding"/>
    <property type="evidence" value="ECO:0007669"/>
    <property type="project" value="UniProtKB-UniRule"/>
</dbReference>
<sequence length="281" mass="31642">MELILISGLSGSGKSVALNLLEDAGYYCVDNLPVVMLTVLVRMLQGENTEKVAVAIDGRSGHGIELLPAKLKTLSEDGVRHTFLFLYAHTETLLKRYSESRRRHPLATPDQSLEEAIRAERALLDPIADLGHRIDTSGLKANALREWVRQFIEAEPGQGLTLMFESFGFKHGLPLDADLVFDVRCLPNPHYDAELRPLTGKDQPVIDFLENEPEVRRMRDDIAHFVATWLPCYIRDNRNYLTVAIGCTGGQHRSVFIAEWLSREFSQRARVLVRHRTLAGS</sequence>
<evidence type="ECO:0000313" key="7">
    <source>
        <dbReference type="EMBL" id="KXB30581.1"/>
    </source>
</evidence>
<dbReference type="NCBIfam" id="NF003828">
    <property type="entry name" value="PRK05416.1"/>
    <property type="match status" value="1"/>
</dbReference>
<dbReference type="GO" id="GO:0005525">
    <property type="term" value="F:GTP binding"/>
    <property type="evidence" value="ECO:0007669"/>
    <property type="project" value="UniProtKB-UniRule"/>
</dbReference>
<proteinExistence type="inferred from homology"/>
<accession>A0A133XI23</accession>
<evidence type="ECO:0000259" key="5">
    <source>
        <dbReference type="Pfam" id="PF03668"/>
    </source>
</evidence>
<feature type="domain" description="RapZ C-terminal" evidence="6">
    <location>
        <begin position="161"/>
        <end position="278"/>
    </location>
</feature>
<dbReference type="AlphaFoldDB" id="A0A133XI23"/>
<keyword evidence="1 4" id="KW-0547">Nucleotide-binding</keyword>
<keyword evidence="2 4" id="KW-0067">ATP-binding</keyword>
<dbReference type="RefSeq" id="WP_066884345.1">
    <property type="nucleotide sequence ID" value="NZ_LODL01000021.1"/>
</dbReference>
<evidence type="ECO:0000313" key="8">
    <source>
        <dbReference type="Proteomes" id="UP000070186"/>
    </source>
</evidence>
<reference evidence="7 8" key="1">
    <citation type="submission" date="2015-12" db="EMBL/GenBank/DDBJ databases">
        <title>Nitrous oxide reduction kinetics distinguish bacteria harboring typical versus atypical NosZ.</title>
        <authorList>
            <person name="Yoon S."/>
            <person name="Nissen S."/>
            <person name="Park D."/>
            <person name="Sanford R.A."/>
            <person name="Loeffler F.E."/>
        </authorList>
    </citation>
    <scope>NUCLEOTIDE SEQUENCE [LARGE SCALE GENOMIC DNA]</scope>
    <source>
        <strain evidence="7 8">ATCC BAA-841</strain>
    </source>
</reference>
<dbReference type="PIRSF" id="PIRSF005052">
    <property type="entry name" value="P-loopkin"/>
    <property type="match status" value="1"/>
</dbReference>
<evidence type="ECO:0000256" key="3">
    <source>
        <dbReference type="ARBA" id="ARBA00023134"/>
    </source>
</evidence>
<dbReference type="PANTHER" id="PTHR30448">
    <property type="entry name" value="RNASE ADAPTER PROTEIN RAPZ"/>
    <property type="match status" value="1"/>
</dbReference>
<keyword evidence="8" id="KW-1185">Reference proteome</keyword>
<evidence type="ECO:0000256" key="2">
    <source>
        <dbReference type="ARBA" id="ARBA00022840"/>
    </source>
</evidence>
<feature type="domain" description="RapZ-like N-terminal" evidence="5">
    <location>
        <begin position="1"/>
        <end position="154"/>
    </location>
</feature>
<dbReference type="PANTHER" id="PTHR30448:SF0">
    <property type="entry name" value="RNASE ADAPTER PROTEIN RAPZ"/>
    <property type="match status" value="1"/>
</dbReference>
<protein>
    <submittedName>
        <fullName evidence="7">Nucleotide-binding protein</fullName>
    </submittedName>
</protein>
<dbReference type="SUPFAM" id="SSF52540">
    <property type="entry name" value="P-loop containing nucleoside triphosphate hydrolases"/>
    <property type="match status" value="1"/>
</dbReference>
<dbReference type="InterPro" id="IPR027417">
    <property type="entry name" value="P-loop_NTPase"/>
</dbReference>
<evidence type="ECO:0000256" key="4">
    <source>
        <dbReference type="HAMAP-Rule" id="MF_00636"/>
    </source>
</evidence>